<dbReference type="NCBIfam" id="TIGR01222">
    <property type="entry name" value="minC"/>
    <property type="match status" value="1"/>
</dbReference>
<dbReference type="GO" id="GO:0000902">
    <property type="term" value="P:cell morphogenesis"/>
    <property type="evidence" value="ECO:0007669"/>
    <property type="project" value="InterPro"/>
</dbReference>
<dbReference type="GO" id="GO:0000917">
    <property type="term" value="P:division septum assembly"/>
    <property type="evidence" value="ECO:0007669"/>
    <property type="project" value="UniProtKB-KW"/>
</dbReference>
<comment type="similarity">
    <text evidence="1 6">Belongs to the MinC family.</text>
</comment>
<dbReference type="Pfam" id="PF03775">
    <property type="entry name" value="MinC_C"/>
    <property type="match status" value="1"/>
</dbReference>
<dbReference type="RefSeq" id="WP_075472631.1">
    <property type="nucleotide sequence ID" value="NZ_LN890285.1"/>
</dbReference>
<evidence type="ECO:0000256" key="6">
    <source>
        <dbReference type="HAMAP-Rule" id="MF_00267"/>
    </source>
</evidence>
<organism evidence="9 10">
    <name type="scientific">Buchnera aphidicola subsp. Tuberolachnus salignus</name>
    <dbReference type="NCBI Taxonomy" id="98804"/>
    <lineage>
        <taxon>Bacteria</taxon>
        <taxon>Pseudomonadati</taxon>
        <taxon>Pseudomonadota</taxon>
        <taxon>Gammaproteobacteria</taxon>
        <taxon>Enterobacterales</taxon>
        <taxon>Erwiniaceae</taxon>
        <taxon>Buchnera</taxon>
    </lineage>
</organism>
<dbReference type="PANTHER" id="PTHR34108">
    <property type="entry name" value="SEPTUM SITE-DETERMINING PROTEIN MINC"/>
    <property type="match status" value="1"/>
</dbReference>
<dbReference type="InterPro" id="IPR013033">
    <property type="entry name" value="MinC"/>
</dbReference>
<evidence type="ECO:0000256" key="2">
    <source>
        <dbReference type="ARBA" id="ARBA00022618"/>
    </source>
</evidence>
<dbReference type="Gene3D" id="3.30.70.260">
    <property type="match status" value="1"/>
</dbReference>
<dbReference type="GO" id="GO:1901891">
    <property type="term" value="P:regulation of cell septum assembly"/>
    <property type="evidence" value="ECO:0007669"/>
    <property type="project" value="InterPro"/>
</dbReference>
<dbReference type="SUPFAM" id="SSF63848">
    <property type="entry name" value="Cell-division inhibitor MinC, C-terminal domain"/>
    <property type="match status" value="1"/>
</dbReference>
<proteinExistence type="inferred from homology"/>
<keyword evidence="4 6" id="KW-0131">Cell cycle</keyword>
<dbReference type="PANTHER" id="PTHR34108:SF1">
    <property type="entry name" value="SEPTUM SITE-DETERMINING PROTEIN MINC"/>
    <property type="match status" value="1"/>
</dbReference>
<dbReference type="InterPro" id="IPR016098">
    <property type="entry name" value="CAP/MinC_C"/>
</dbReference>
<gene>
    <name evidence="6 9" type="primary">minC</name>
    <name evidence="9" type="ORF">BTSPAZIEG_0217</name>
</gene>
<evidence type="ECO:0000313" key="10">
    <source>
        <dbReference type="Proteomes" id="UP000243633"/>
    </source>
</evidence>
<evidence type="ECO:0000256" key="3">
    <source>
        <dbReference type="ARBA" id="ARBA00023210"/>
    </source>
</evidence>
<comment type="subunit">
    <text evidence="6">Interacts with MinD and FtsZ.</text>
</comment>
<feature type="domain" description="Septum formation inhibitor MinC N-terminal" evidence="8">
    <location>
        <begin position="6"/>
        <end position="73"/>
    </location>
</feature>
<keyword evidence="10" id="KW-1185">Reference proteome</keyword>
<dbReference type="InterPro" id="IPR036145">
    <property type="entry name" value="MinC_C_sf"/>
</dbReference>
<dbReference type="OrthoDB" id="9794530at2"/>
<keyword evidence="2 6" id="KW-0132">Cell division</keyword>
<dbReference type="GO" id="GO:0051302">
    <property type="term" value="P:regulation of cell division"/>
    <property type="evidence" value="ECO:0007669"/>
    <property type="project" value="InterPro"/>
</dbReference>
<dbReference type="PATRIC" id="fig|98804.3.peg.207"/>
<accession>A0A160SWK0</accession>
<protein>
    <recommendedName>
        <fullName evidence="6">Probable septum site-determining protein MinC</fullName>
    </recommendedName>
</protein>
<dbReference type="Pfam" id="PF05209">
    <property type="entry name" value="MinC_N"/>
    <property type="match status" value="1"/>
</dbReference>
<dbReference type="Proteomes" id="UP000243633">
    <property type="component" value="Chromosome 1"/>
</dbReference>
<sequence length="233" mass="26330">MSENSIVMKGKNFTITVIYLKNISLNCLKKKLLKIIKKSPKFFQYAPIILNISKLSYSINWKEIKNMMFSIGFLVIGVSGCNNIHVKNFLLKSGIPVLLEGKEHFYSSSPIFNYTQKISKSVKNELKTQIITNPVRSGQKIYFPNVDIIIQSNVSAGAEIISDRNVHIYGVMRGKVLAGAKGDVTSQIFCSHLCAELVSIAGEYLILENNSKKYINKMVKIFLKKKKIIIQNF</sequence>
<evidence type="ECO:0000256" key="1">
    <source>
        <dbReference type="ARBA" id="ARBA00006291"/>
    </source>
</evidence>
<dbReference type="HAMAP" id="MF_00267">
    <property type="entry name" value="MinC"/>
    <property type="match status" value="1"/>
</dbReference>
<reference evidence="10" key="1">
    <citation type="submission" date="2015-10" db="EMBL/GenBank/DDBJ databases">
        <authorList>
            <person name="Manzano-Marin A."/>
            <person name="Manzano-Marin A."/>
        </authorList>
    </citation>
    <scope>NUCLEOTIDE SEQUENCE [LARGE SCALE GENOMIC DNA]</scope>
    <source>
        <strain evidence="10">BTs</strain>
    </source>
</reference>
<dbReference type="InterPro" id="IPR007874">
    <property type="entry name" value="MinC_N"/>
</dbReference>
<comment type="function">
    <text evidence="5 6">Cell division inhibitor that blocks the formation of polar Z ring septums. Rapidly oscillates between the poles of the cell to destabilize FtsZ filaments that have formed before they mature into polar Z rings. Prevents FtsZ polymerization.</text>
</comment>
<evidence type="ECO:0000259" key="8">
    <source>
        <dbReference type="Pfam" id="PF05209"/>
    </source>
</evidence>
<dbReference type="InterPro" id="IPR005526">
    <property type="entry name" value="Septum_form_inhib_MinC_C"/>
</dbReference>
<dbReference type="Gene3D" id="2.160.20.70">
    <property type="match status" value="1"/>
</dbReference>
<dbReference type="STRING" id="98804.BTSPAZIEG_0217"/>
<feature type="domain" description="Septum formation inhibitor MinC C-terminal" evidence="7">
    <location>
        <begin position="130"/>
        <end position="230"/>
    </location>
</feature>
<dbReference type="EMBL" id="LN890285">
    <property type="protein sequence ID" value="CUR53192.1"/>
    <property type="molecule type" value="Genomic_DNA"/>
</dbReference>
<keyword evidence="3 6" id="KW-0717">Septation</keyword>
<evidence type="ECO:0000256" key="5">
    <source>
        <dbReference type="ARBA" id="ARBA00025606"/>
    </source>
</evidence>
<evidence type="ECO:0000256" key="4">
    <source>
        <dbReference type="ARBA" id="ARBA00023306"/>
    </source>
</evidence>
<evidence type="ECO:0000259" key="7">
    <source>
        <dbReference type="Pfam" id="PF03775"/>
    </source>
</evidence>
<name>A0A160SWK0_BUCTT</name>
<evidence type="ECO:0000313" key="9">
    <source>
        <dbReference type="EMBL" id="CUR53192.1"/>
    </source>
</evidence>
<dbReference type="AlphaFoldDB" id="A0A160SWK0"/>